<feature type="domain" description="Peptidase M13 N-terminal" evidence="8">
    <location>
        <begin position="21"/>
        <end position="223"/>
    </location>
</feature>
<name>A0AAE0T101_9BIVA</name>
<evidence type="ECO:0000256" key="6">
    <source>
        <dbReference type="ARBA" id="ARBA00023049"/>
    </source>
</evidence>
<dbReference type="Proteomes" id="UP001195483">
    <property type="component" value="Unassembled WGS sequence"/>
</dbReference>
<evidence type="ECO:0000256" key="5">
    <source>
        <dbReference type="ARBA" id="ARBA00022833"/>
    </source>
</evidence>
<keyword evidence="3" id="KW-0479">Metal-binding</keyword>
<dbReference type="InterPro" id="IPR008753">
    <property type="entry name" value="Peptidase_M13_N"/>
</dbReference>
<comment type="caution">
    <text evidence="9">The sequence shown here is derived from an EMBL/GenBank/DDBJ whole genome shotgun (WGS) entry which is preliminary data.</text>
</comment>
<dbReference type="AlphaFoldDB" id="A0AAE0T101"/>
<evidence type="ECO:0000259" key="8">
    <source>
        <dbReference type="Pfam" id="PF05649"/>
    </source>
</evidence>
<evidence type="ECO:0000256" key="2">
    <source>
        <dbReference type="ARBA" id="ARBA00022670"/>
    </source>
</evidence>
<sequence>MRVSALVDFLGGFDFPYASSVRTDDITYVLASATMLYGVSPFFKVIVKGNNIMLLNRFTEDMVKYLYNTENFYNYRFLHPSDYYYGDEVHNKVLLAYKRYLIDFVATVLGVNETMKRSSSFTQMMDEIYQLEIYIHRVMYTEESTNLSNKMSNCDQQMSIRDLSDRYYYNISWSRFIASLLGTSVNDTFKVCHAELSSELQNVLLRFSPLAMKRYIILTVLLKSDIYTILPDRIPRYKECNWEDDEFLRVDSTNFNLFCVNFMSKFIPYSFDKAPSMIALESTRILLSEVITSLTEVIRSMYWVPLFQTEHLLKTFTGFNMRYIANIYNFSILENITINQNFFDNFHRLITFKYRQYFRKNQWEPLNVRIQRLIKISEEFIDLPNAVLKPPLFYSQTSLPLFYGAFGTFISQILSEVFDLDALVKLLLEEKLDHRVALTIAFRLQCLVEQYSQYTLLQTYDTSYKIRGELSKSQNFKDSLALRVAFNAYTRRIASQKTDQSPIMHLPYPPNQLFFIGYAQTMCEKTNDRGMMLHYVQSDDTSPVPGKFRVIGTLSNFKPFSSAFQCSKNSPMVRETECSLF</sequence>
<dbReference type="PANTHER" id="PTHR11733">
    <property type="entry name" value="ZINC METALLOPROTEASE FAMILY M13 NEPRILYSIN-RELATED"/>
    <property type="match status" value="1"/>
</dbReference>
<dbReference type="InterPro" id="IPR042089">
    <property type="entry name" value="Peptidase_M13_dom_2"/>
</dbReference>
<evidence type="ECO:0000313" key="10">
    <source>
        <dbReference type="Proteomes" id="UP001195483"/>
    </source>
</evidence>
<reference evidence="9" key="3">
    <citation type="submission" date="2023-05" db="EMBL/GenBank/DDBJ databases">
        <authorList>
            <person name="Smith C.H."/>
        </authorList>
    </citation>
    <scope>NUCLEOTIDE SEQUENCE</scope>
    <source>
        <strain evidence="9">CHS0354</strain>
        <tissue evidence="9">Mantle</tissue>
    </source>
</reference>
<reference evidence="9" key="2">
    <citation type="journal article" date="2021" name="Genome Biol. Evol.">
        <title>Developing a high-quality reference genome for a parasitic bivalve with doubly uniparental inheritance (Bivalvia: Unionida).</title>
        <authorList>
            <person name="Smith C.H."/>
        </authorList>
    </citation>
    <scope>NUCLEOTIDE SEQUENCE</scope>
    <source>
        <strain evidence="9">CHS0354</strain>
        <tissue evidence="9">Mantle</tissue>
    </source>
</reference>
<evidence type="ECO:0000256" key="4">
    <source>
        <dbReference type="ARBA" id="ARBA00022801"/>
    </source>
</evidence>
<keyword evidence="5" id="KW-0862">Zinc</keyword>
<proteinExistence type="predicted"/>
<accession>A0AAE0T101</accession>
<dbReference type="InterPro" id="IPR000718">
    <property type="entry name" value="Peptidase_M13"/>
</dbReference>
<keyword evidence="6" id="KW-0482">Metalloprotease</keyword>
<dbReference type="GO" id="GO:0016485">
    <property type="term" value="P:protein processing"/>
    <property type="evidence" value="ECO:0007669"/>
    <property type="project" value="TreeGrafter"/>
</dbReference>
<protein>
    <submittedName>
        <fullName evidence="9">Uncharacterized protein</fullName>
    </submittedName>
</protein>
<dbReference type="Pfam" id="PF01431">
    <property type="entry name" value="Peptidase_M13"/>
    <property type="match status" value="1"/>
</dbReference>
<comment type="cofactor">
    <cofactor evidence="1">
        <name>Zn(2+)</name>
        <dbReference type="ChEBI" id="CHEBI:29105"/>
    </cofactor>
</comment>
<dbReference type="PROSITE" id="PS51885">
    <property type="entry name" value="NEPRILYSIN"/>
    <property type="match status" value="1"/>
</dbReference>
<dbReference type="Gene3D" id="3.40.390.10">
    <property type="entry name" value="Collagenase (Catalytic Domain)"/>
    <property type="match status" value="1"/>
</dbReference>
<dbReference type="EMBL" id="JAEAOA010002350">
    <property type="protein sequence ID" value="KAK3601797.1"/>
    <property type="molecule type" value="Genomic_DNA"/>
</dbReference>
<dbReference type="Pfam" id="PF05649">
    <property type="entry name" value="Peptidase_M13_N"/>
    <property type="match status" value="1"/>
</dbReference>
<dbReference type="InterPro" id="IPR024079">
    <property type="entry name" value="MetalloPept_cat_dom_sf"/>
</dbReference>
<organism evidence="9 10">
    <name type="scientific">Potamilus streckersoni</name>
    <dbReference type="NCBI Taxonomy" id="2493646"/>
    <lineage>
        <taxon>Eukaryota</taxon>
        <taxon>Metazoa</taxon>
        <taxon>Spiralia</taxon>
        <taxon>Lophotrochozoa</taxon>
        <taxon>Mollusca</taxon>
        <taxon>Bivalvia</taxon>
        <taxon>Autobranchia</taxon>
        <taxon>Heteroconchia</taxon>
        <taxon>Palaeoheterodonta</taxon>
        <taxon>Unionida</taxon>
        <taxon>Unionoidea</taxon>
        <taxon>Unionidae</taxon>
        <taxon>Ambleminae</taxon>
        <taxon>Lampsilini</taxon>
        <taxon>Potamilus</taxon>
    </lineage>
</organism>
<keyword evidence="4" id="KW-0378">Hydrolase</keyword>
<keyword evidence="2" id="KW-0645">Protease</keyword>
<gene>
    <name evidence="9" type="ORF">CHS0354_041711</name>
</gene>
<evidence type="ECO:0000256" key="3">
    <source>
        <dbReference type="ARBA" id="ARBA00022723"/>
    </source>
</evidence>
<dbReference type="GO" id="GO:0046872">
    <property type="term" value="F:metal ion binding"/>
    <property type="evidence" value="ECO:0007669"/>
    <property type="project" value="UniProtKB-KW"/>
</dbReference>
<evidence type="ECO:0000259" key="7">
    <source>
        <dbReference type="Pfam" id="PF01431"/>
    </source>
</evidence>
<keyword evidence="10" id="KW-1185">Reference proteome</keyword>
<feature type="domain" description="Peptidase M13 C-terminal" evidence="7">
    <location>
        <begin position="378"/>
        <end position="580"/>
    </location>
</feature>
<evidence type="ECO:0000256" key="1">
    <source>
        <dbReference type="ARBA" id="ARBA00001947"/>
    </source>
</evidence>
<dbReference type="Gene3D" id="1.10.1380.10">
    <property type="entry name" value="Neutral endopeptidase , domain2"/>
    <property type="match status" value="1"/>
</dbReference>
<dbReference type="PANTHER" id="PTHR11733:SF241">
    <property type="entry name" value="GH26575P-RELATED"/>
    <property type="match status" value="1"/>
</dbReference>
<dbReference type="InterPro" id="IPR018497">
    <property type="entry name" value="Peptidase_M13_C"/>
</dbReference>
<dbReference type="GO" id="GO:0005886">
    <property type="term" value="C:plasma membrane"/>
    <property type="evidence" value="ECO:0007669"/>
    <property type="project" value="TreeGrafter"/>
</dbReference>
<dbReference type="SUPFAM" id="SSF55486">
    <property type="entry name" value="Metalloproteases ('zincins'), catalytic domain"/>
    <property type="match status" value="1"/>
</dbReference>
<dbReference type="GO" id="GO:0004222">
    <property type="term" value="F:metalloendopeptidase activity"/>
    <property type="evidence" value="ECO:0007669"/>
    <property type="project" value="InterPro"/>
</dbReference>
<evidence type="ECO:0000313" key="9">
    <source>
        <dbReference type="EMBL" id="KAK3601797.1"/>
    </source>
</evidence>
<reference evidence="9" key="1">
    <citation type="journal article" date="2021" name="Genome Biol. Evol.">
        <title>A High-Quality Reference Genome for a Parasitic Bivalve with Doubly Uniparental Inheritance (Bivalvia: Unionida).</title>
        <authorList>
            <person name="Smith C.H."/>
        </authorList>
    </citation>
    <scope>NUCLEOTIDE SEQUENCE</scope>
    <source>
        <strain evidence="9">CHS0354</strain>
    </source>
</reference>